<feature type="signal peptide" evidence="1">
    <location>
        <begin position="1"/>
        <end position="25"/>
    </location>
</feature>
<dbReference type="RefSeq" id="WP_281843655.1">
    <property type="nucleotide sequence ID" value="NZ_BROH01000013.1"/>
</dbReference>
<feature type="chain" id="PRO_5047363377" description="SsuA/THI5-like domain-containing protein" evidence="1">
    <location>
        <begin position="26"/>
        <end position="332"/>
    </location>
</feature>
<comment type="caution">
    <text evidence="3">The sequence shown here is derived from an EMBL/GenBank/DDBJ whole genome shotgun (WGS) entry which is preliminary data.</text>
</comment>
<accession>A0ABQ5LZ07</accession>
<dbReference type="Pfam" id="PF09084">
    <property type="entry name" value="NMT1"/>
    <property type="match status" value="1"/>
</dbReference>
<dbReference type="PANTHER" id="PTHR31528">
    <property type="entry name" value="4-AMINO-5-HYDROXYMETHYL-2-METHYLPYRIMIDINE PHOSPHATE SYNTHASE THI11-RELATED"/>
    <property type="match status" value="1"/>
</dbReference>
<name>A0ABQ5LZ07_9RHOB</name>
<organism evidence="3 4">
    <name type="scientific">Sinisalibacter aestuarii</name>
    <dbReference type="NCBI Taxonomy" id="2949426"/>
    <lineage>
        <taxon>Bacteria</taxon>
        <taxon>Pseudomonadati</taxon>
        <taxon>Pseudomonadota</taxon>
        <taxon>Alphaproteobacteria</taxon>
        <taxon>Rhodobacterales</taxon>
        <taxon>Roseobacteraceae</taxon>
        <taxon>Sinisalibacter</taxon>
    </lineage>
</organism>
<keyword evidence="1" id="KW-0732">Signal</keyword>
<reference evidence="3" key="1">
    <citation type="journal article" date="2023" name="Int. J. Syst. Evol. Microbiol.">
        <title>Sinisalibacter aestuarii sp. nov., isolated from estuarine sediment of the Arakawa River.</title>
        <authorList>
            <person name="Arafat S.T."/>
            <person name="Hirano S."/>
            <person name="Sato A."/>
            <person name="Takeuchi K."/>
            <person name="Yasuda T."/>
            <person name="Terahara T."/>
            <person name="Hamada M."/>
            <person name="Kobayashi T."/>
        </authorList>
    </citation>
    <scope>NUCLEOTIDE SEQUENCE</scope>
    <source>
        <strain evidence="3">B-399</strain>
    </source>
</reference>
<dbReference type="InterPro" id="IPR027939">
    <property type="entry name" value="NMT1/THI5"/>
</dbReference>
<dbReference type="Proteomes" id="UP001144205">
    <property type="component" value="Unassembled WGS sequence"/>
</dbReference>
<dbReference type="EMBL" id="BROH01000013">
    <property type="protein sequence ID" value="GKY89631.1"/>
    <property type="molecule type" value="Genomic_DNA"/>
</dbReference>
<proteinExistence type="predicted"/>
<dbReference type="PANTHER" id="PTHR31528:SF15">
    <property type="entry name" value="RIBOFLAVIN-BINDING PROTEIN RIBY"/>
    <property type="match status" value="1"/>
</dbReference>
<gene>
    <name evidence="3" type="ORF">STA1M1_35000</name>
</gene>
<keyword evidence="4" id="KW-1185">Reference proteome</keyword>
<dbReference type="InterPro" id="IPR015168">
    <property type="entry name" value="SsuA/THI5"/>
</dbReference>
<dbReference type="SUPFAM" id="SSF53850">
    <property type="entry name" value="Periplasmic binding protein-like II"/>
    <property type="match status" value="1"/>
</dbReference>
<sequence length="332" mass="33745">MTLKLMKISAMTAASVIAMASAASAETKALTVALPVNLCLANWPFYVAAENGEFAAEGLEVTMVGLDGSSTAIQATLAGQAQIAATAPADMLAASGAGADVTGFYNFYQYLPFRLVTATDSDITSLADLEGKTVGITSAGGGEAIYMRSLLAHAGLSEGSYEELAVGEGSMAASAITGGAVDAHSASFVDEIIFGGMGLAYKALDSEGYPATTGEMLMAQTSYFNDNPDVIEGIGRALARATAAGLANRELVVTACGNAAPHETEDMGFTNAVLDGVDALFVLGDAAGGQYGFIEETTWAAYKDLMVSIGAAGEEALAAPVSNAYVSAWNAE</sequence>
<evidence type="ECO:0000256" key="1">
    <source>
        <dbReference type="SAM" id="SignalP"/>
    </source>
</evidence>
<evidence type="ECO:0000259" key="2">
    <source>
        <dbReference type="Pfam" id="PF09084"/>
    </source>
</evidence>
<protein>
    <recommendedName>
        <fullName evidence="2">SsuA/THI5-like domain-containing protein</fullName>
    </recommendedName>
</protein>
<dbReference type="Gene3D" id="3.40.190.10">
    <property type="entry name" value="Periplasmic binding protein-like II"/>
    <property type="match status" value="2"/>
</dbReference>
<evidence type="ECO:0000313" key="3">
    <source>
        <dbReference type="EMBL" id="GKY89631.1"/>
    </source>
</evidence>
<feature type="domain" description="SsuA/THI5-like" evidence="2">
    <location>
        <begin position="44"/>
        <end position="248"/>
    </location>
</feature>
<evidence type="ECO:0000313" key="4">
    <source>
        <dbReference type="Proteomes" id="UP001144205"/>
    </source>
</evidence>